<dbReference type="Ensembl" id="ENSCINT00000035485.1">
    <property type="protein sequence ID" value="ENSCINP00000032874.1"/>
    <property type="gene ID" value="ENSCING00000024972.1"/>
</dbReference>
<dbReference type="AlphaFoldDB" id="H2XT90"/>
<evidence type="ECO:0000313" key="1">
    <source>
        <dbReference type="Ensembl" id="ENSCINP00000032874.1"/>
    </source>
</evidence>
<reference evidence="1" key="4">
    <citation type="submission" date="2025-09" db="UniProtKB">
        <authorList>
            <consortium name="Ensembl"/>
        </authorList>
    </citation>
    <scope>IDENTIFICATION</scope>
</reference>
<accession>H2XT90</accession>
<dbReference type="InParanoid" id="H2XT90"/>
<reference evidence="2" key="1">
    <citation type="journal article" date="2002" name="Science">
        <title>The draft genome of Ciona intestinalis: insights into chordate and vertebrate origins.</title>
        <authorList>
            <person name="Dehal P."/>
            <person name="Satou Y."/>
            <person name="Campbell R.K."/>
            <person name="Chapman J."/>
            <person name="Degnan B."/>
            <person name="De Tomaso A."/>
            <person name="Davidson B."/>
            <person name="Di Gregorio A."/>
            <person name="Gelpke M."/>
            <person name="Goodstein D.M."/>
            <person name="Harafuji N."/>
            <person name="Hastings K.E."/>
            <person name="Ho I."/>
            <person name="Hotta K."/>
            <person name="Huang W."/>
            <person name="Kawashima T."/>
            <person name="Lemaire P."/>
            <person name="Martinez D."/>
            <person name="Meinertzhagen I.A."/>
            <person name="Necula S."/>
            <person name="Nonaka M."/>
            <person name="Putnam N."/>
            <person name="Rash S."/>
            <person name="Saiga H."/>
            <person name="Satake M."/>
            <person name="Terry A."/>
            <person name="Yamada L."/>
            <person name="Wang H.G."/>
            <person name="Awazu S."/>
            <person name="Azumi K."/>
            <person name="Boore J."/>
            <person name="Branno M."/>
            <person name="Chin-Bow S."/>
            <person name="DeSantis R."/>
            <person name="Doyle S."/>
            <person name="Francino P."/>
            <person name="Keys D.N."/>
            <person name="Haga S."/>
            <person name="Hayashi H."/>
            <person name="Hino K."/>
            <person name="Imai K.S."/>
            <person name="Inaba K."/>
            <person name="Kano S."/>
            <person name="Kobayashi K."/>
            <person name="Kobayashi M."/>
            <person name="Lee B.I."/>
            <person name="Makabe K.W."/>
            <person name="Manohar C."/>
            <person name="Matassi G."/>
            <person name="Medina M."/>
            <person name="Mochizuki Y."/>
            <person name="Mount S."/>
            <person name="Morishita T."/>
            <person name="Miura S."/>
            <person name="Nakayama A."/>
            <person name="Nishizaka S."/>
            <person name="Nomoto H."/>
            <person name="Ohta F."/>
            <person name="Oishi K."/>
            <person name="Rigoutsos I."/>
            <person name="Sano M."/>
            <person name="Sasaki A."/>
            <person name="Sasakura Y."/>
            <person name="Shoguchi E."/>
            <person name="Shin-i T."/>
            <person name="Spagnuolo A."/>
            <person name="Stainier D."/>
            <person name="Suzuki M.M."/>
            <person name="Tassy O."/>
            <person name="Takatori N."/>
            <person name="Tokuoka M."/>
            <person name="Yagi K."/>
            <person name="Yoshizaki F."/>
            <person name="Wada S."/>
            <person name="Zhang C."/>
            <person name="Hyatt P.D."/>
            <person name="Larimer F."/>
            <person name="Detter C."/>
            <person name="Doggett N."/>
            <person name="Glavina T."/>
            <person name="Hawkins T."/>
            <person name="Richardson P."/>
            <person name="Lucas S."/>
            <person name="Kohara Y."/>
            <person name="Levine M."/>
            <person name="Satoh N."/>
            <person name="Rokhsar D.S."/>
        </authorList>
    </citation>
    <scope>NUCLEOTIDE SEQUENCE [LARGE SCALE GENOMIC DNA]</scope>
</reference>
<keyword evidence="2" id="KW-1185">Reference proteome</keyword>
<sequence>MCAEIVKLHVFIFFSMAYDSIKIICFTHRLYTSTLNLKQAMAENIKCTQLIVHKFKTFLNFLFVAKTIWTGYSKNNLDATMEKQHQRIKNLKNLWHFLPATKWVCTSYDT</sequence>
<dbReference type="Proteomes" id="UP000008144">
    <property type="component" value="Chromosome 7"/>
</dbReference>
<reference evidence="1" key="3">
    <citation type="submission" date="2025-08" db="UniProtKB">
        <authorList>
            <consortium name="Ensembl"/>
        </authorList>
    </citation>
    <scope>IDENTIFICATION</scope>
</reference>
<dbReference type="HOGENOM" id="CLU_2170156_0_0_1"/>
<organism evidence="1 2">
    <name type="scientific">Ciona intestinalis</name>
    <name type="common">Transparent sea squirt</name>
    <name type="synonym">Ascidia intestinalis</name>
    <dbReference type="NCBI Taxonomy" id="7719"/>
    <lineage>
        <taxon>Eukaryota</taxon>
        <taxon>Metazoa</taxon>
        <taxon>Chordata</taxon>
        <taxon>Tunicata</taxon>
        <taxon>Ascidiacea</taxon>
        <taxon>Phlebobranchia</taxon>
        <taxon>Cionidae</taxon>
        <taxon>Ciona</taxon>
    </lineage>
</organism>
<reference evidence="1" key="2">
    <citation type="journal article" date="2008" name="Genome Biol.">
        <title>Improved genome assembly and evidence-based global gene model set for the chordate Ciona intestinalis: new insight into intron and operon populations.</title>
        <authorList>
            <person name="Satou Y."/>
            <person name="Mineta K."/>
            <person name="Ogasawara M."/>
            <person name="Sasakura Y."/>
            <person name="Shoguchi E."/>
            <person name="Ueno K."/>
            <person name="Yamada L."/>
            <person name="Matsumoto J."/>
            <person name="Wasserscheid J."/>
            <person name="Dewar K."/>
            <person name="Wiley G.B."/>
            <person name="Macmil S.L."/>
            <person name="Roe B.A."/>
            <person name="Zeller R.W."/>
            <person name="Hastings K.E."/>
            <person name="Lemaire P."/>
            <person name="Lindquist E."/>
            <person name="Endo T."/>
            <person name="Hotta K."/>
            <person name="Inaba K."/>
        </authorList>
    </citation>
    <scope>NUCLEOTIDE SEQUENCE [LARGE SCALE GENOMIC DNA]</scope>
    <source>
        <strain evidence="1">wild type</strain>
    </source>
</reference>
<proteinExistence type="predicted"/>
<name>H2XT90_CIOIN</name>
<protein>
    <submittedName>
        <fullName evidence="1">Uncharacterized protein</fullName>
    </submittedName>
</protein>
<evidence type="ECO:0000313" key="2">
    <source>
        <dbReference type="Proteomes" id="UP000008144"/>
    </source>
</evidence>
<dbReference type="EMBL" id="EAAA01002421">
    <property type="status" value="NOT_ANNOTATED_CDS"/>
    <property type="molecule type" value="Genomic_DNA"/>
</dbReference>